<feature type="region of interest" description="Disordered" evidence="1">
    <location>
        <begin position="43"/>
        <end position="107"/>
    </location>
</feature>
<evidence type="ECO:0000313" key="3">
    <source>
        <dbReference type="EMBL" id="KAK2096435.1"/>
    </source>
</evidence>
<evidence type="ECO:0000256" key="1">
    <source>
        <dbReference type="SAM" id="MobiDB-lite"/>
    </source>
</evidence>
<organism evidence="3 4">
    <name type="scientific">Saguinus oedipus</name>
    <name type="common">Cotton-top tamarin</name>
    <name type="synonym">Oedipomidas oedipus</name>
    <dbReference type="NCBI Taxonomy" id="9490"/>
    <lineage>
        <taxon>Eukaryota</taxon>
        <taxon>Metazoa</taxon>
        <taxon>Chordata</taxon>
        <taxon>Craniata</taxon>
        <taxon>Vertebrata</taxon>
        <taxon>Euteleostomi</taxon>
        <taxon>Mammalia</taxon>
        <taxon>Eutheria</taxon>
        <taxon>Euarchontoglires</taxon>
        <taxon>Primates</taxon>
        <taxon>Haplorrhini</taxon>
        <taxon>Platyrrhini</taxon>
        <taxon>Cebidae</taxon>
        <taxon>Callitrichinae</taxon>
        <taxon>Saguinus</taxon>
    </lineage>
</organism>
<dbReference type="SMART" id="SM00394">
    <property type="entry name" value="RIIa"/>
    <property type="match status" value="1"/>
</dbReference>
<dbReference type="Proteomes" id="UP001266305">
    <property type="component" value="Unassembled WGS sequence"/>
</dbReference>
<name>A0ABQ9UI55_SAGOE</name>
<feature type="compositionally biased region" description="Basic and acidic residues" evidence="1">
    <location>
        <begin position="43"/>
        <end position="57"/>
    </location>
</feature>
<keyword evidence="4" id="KW-1185">Reference proteome</keyword>
<accession>A0ABQ9UI55</accession>
<dbReference type="InterPro" id="IPR003117">
    <property type="entry name" value="cAMP_dep_PK_reg_su_I/II_a/b"/>
</dbReference>
<evidence type="ECO:0000259" key="2">
    <source>
        <dbReference type="SMART" id="SM00394"/>
    </source>
</evidence>
<evidence type="ECO:0000313" key="4">
    <source>
        <dbReference type="Proteomes" id="UP001266305"/>
    </source>
</evidence>
<dbReference type="SUPFAM" id="SSF47391">
    <property type="entry name" value="Dimerization-anchoring domain of cAMP-dependent PK regulatory subunit"/>
    <property type="match status" value="1"/>
</dbReference>
<dbReference type="EMBL" id="JASSZA010000012">
    <property type="protein sequence ID" value="KAK2096435.1"/>
    <property type="molecule type" value="Genomic_DNA"/>
</dbReference>
<comment type="caution">
    <text evidence="3">The sequence shown here is derived from an EMBL/GenBank/DDBJ whole genome shotgun (WGS) entry which is preliminary data.</text>
</comment>
<gene>
    <name evidence="3" type="ORF">P7K49_025469</name>
</gene>
<reference evidence="3 4" key="1">
    <citation type="submission" date="2023-05" db="EMBL/GenBank/DDBJ databases">
        <title>B98-5 Cell Line De Novo Hybrid Assembly: An Optical Mapping Approach.</title>
        <authorList>
            <person name="Kananen K."/>
            <person name="Auerbach J.A."/>
            <person name="Kautto E."/>
            <person name="Blachly J.S."/>
        </authorList>
    </citation>
    <scope>NUCLEOTIDE SEQUENCE [LARGE SCALE GENOMIC DNA]</scope>
    <source>
        <strain evidence="3">B95-8</strain>
        <tissue evidence="3">Cell line</tissue>
    </source>
</reference>
<proteinExistence type="predicted"/>
<dbReference type="Gene3D" id="1.20.890.10">
    <property type="entry name" value="cAMP-dependent protein kinase regulatory subunit, dimerization-anchoring domain"/>
    <property type="match status" value="1"/>
</dbReference>
<sequence>MSIEIPAGLTELLQGFTVEVLRHQPADLLEFALQHFTRLQQENERKGTARFSHEGRTWGDTGAAAGGGTPSKGVNFAEEPLHSDSEDGEEEEAAPADAGAFNGEDRTFSAPPDPLTVPYRSPLCSRILLLCAPTSPRILHLSLPSHLAHPLSIHFCLSHSPTFLLCSLVIPFSLPLEVGELGGYAFLCPSAPSAWAGWGGHLLERQLSLWLKVFRLEDTIIVHKETGPLGVFFQPLY</sequence>
<feature type="domain" description="RIIa" evidence="2">
    <location>
        <begin position="7"/>
        <end position="44"/>
    </location>
</feature>
<dbReference type="Pfam" id="PF02197">
    <property type="entry name" value="RIIa"/>
    <property type="match status" value="1"/>
</dbReference>
<protein>
    <recommendedName>
        <fullName evidence="2">RIIa domain-containing protein</fullName>
    </recommendedName>
</protein>